<dbReference type="PANTHER" id="PTHR32179">
    <property type="entry name" value="NICOTINATE-NUCLEOTIDE PYROPHOSPHORYLASE [CARBOXYLATING]"/>
    <property type="match status" value="1"/>
</dbReference>
<dbReference type="GO" id="GO:0034213">
    <property type="term" value="P:quinolinate catabolic process"/>
    <property type="evidence" value="ECO:0007669"/>
    <property type="project" value="TreeGrafter"/>
</dbReference>
<evidence type="ECO:0000259" key="8">
    <source>
        <dbReference type="Pfam" id="PF02749"/>
    </source>
</evidence>
<dbReference type="RefSeq" id="WP_231656796.1">
    <property type="nucleotide sequence ID" value="NZ_CP013011.1"/>
</dbReference>
<dbReference type="UniPathway" id="UPA00253">
    <property type="reaction ID" value="UER00331"/>
</dbReference>
<dbReference type="Gene3D" id="3.90.1170.20">
    <property type="entry name" value="Quinolinate phosphoribosyl transferase, N-terminal domain"/>
    <property type="match status" value="1"/>
</dbReference>
<evidence type="ECO:0000256" key="3">
    <source>
        <dbReference type="ARBA" id="ARBA00022642"/>
    </source>
</evidence>
<dbReference type="SUPFAM" id="SSF54675">
    <property type="entry name" value="Nicotinate/Quinolinate PRTase N-terminal domain-like"/>
    <property type="match status" value="1"/>
</dbReference>
<reference evidence="9 10" key="1">
    <citation type="submission" date="2015-10" db="EMBL/GenBank/DDBJ databases">
        <title>Complete genome sequence of hyperthermophilic archaeon Pyrodictium delaneyi Su06.</title>
        <authorList>
            <person name="Jung J.-H."/>
            <person name="Lin J."/>
            <person name="Holden J.F."/>
            <person name="Park C.-S."/>
        </authorList>
    </citation>
    <scope>NUCLEOTIDE SEQUENCE [LARGE SCALE GENOMIC DNA]</scope>
    <source>
        <strain evidence="9 10">Su06</strain>
    </source>
</reference>
<name>A0A0P0N2M6_9CREN</name>
<evidence type="ECO:0000313" key="10">
    <source>
        <dbReference type="Proteomes" id="UP000058613"/>
    </source>
</evidence>
<dbReference type="InterPro" id="IPR013785">
    <property type="entry name" value="Aldolase_TIM"/>
</dbReference>
<dbReference type="KEGG" id="pdl:Pyrde_0814"/>
<gene>
    <name evidence="9" type="ORF">Pyrde_0814</name>
</gene>
<dbReference type="GO" id="GO:0005737">
    <property type="term" value="C:cytoplasm"/>
    <property type="evidence" value="ECO:0007669"/>
    <property type="project" value="TreeGrafter"/>
</dbReference>
<comment type="pathway">
    <text evidence="1 6">Cofactor biosynthesis; NAD(+) biosynthesis; nicotinate D-ribonucleotide from quinolinate: step 1/1.</text>
</comment>
<dbReference type="InterPro" id="IPR022412">
    <property type="entry name" value="Quinolinate_PRibosylTrfase_N"/>
</dbReference>
<dbReference type="InterPro" id="IPR037128">
    <property type="entry name" value="Quinolinate_PRibosylTase_N_sf"/>
</dbReference>
<dbReference type="InterPro" id="IPR036068">
    <property type="entry name" value="Nicotinate_pribotase-like_C"/>
</dbReference>
<proteinExistence type="inferred from homology"/>
<keyword evidence="4 6" id="KW-0328">Glycosyltransferase</keyword>
<dbReference type="Gene3D" id="3.20.20.70">
    <property type="entry name" value="Aldolase class I"/>
    <property type="match status" value="1"/>
</dbReference>
<dbReference type="FunFam" id="3.20.20.70:FF:000030">
    <property type="entry name" value="Nicotinate-nucleotide pyrophosphorylase, carboxylating"/>
    <property type="match status" value="1"/>
</dbReference>
<protein>
    <recommendedName>
        <fullName evidence="6">Nicotinate-nucleotide pyrophosphorylase [carboxylating]</fullName>
        <ecNumber evidence="6">2.4.2.19</ecNumber>
    </recommendedName>
    <alternativeName>
        <fullName evidence="6">Quinolinate phosphoribosyltransferase [decarboxylating]</fullName>
    </alternativeName>
</protein>
<keyword evidence="5 6" id="KW-0808">Transferase</keyword>
<comment type="function">
    <text evidence="6">Involved in the catabolism of quinolinic acid (QA).</text>
</comment>
<feature type="domain" description="Quinolinate phosphoribosyl transferase C-terminal" evidence="7">
    <location>
        <begin position="108"/>
        <end position="280"/>
    </location>
</feature>
<comment type="similarity">
    <text evidence="2 6">Belongs to the NadC/ModD family.</text>
</comment>
<dbReference type="Pfam" id="PF02749">
    <property type="entry name" value="QRPTase_N"/>
    <property type="match status" value="1"/>
</dbReference>
<organism evidence="9 10">
    <name type="scientific">Pyrodictium delaneyi</name>
    <dbReference type="NCBI Taxonomy" id="1273541"/>
    <lineage>
        <taxon>Archaea</taxon>
        <taxon>Thermoproteota</taxon>
        <taxon>Thermoprotei</taxon>
        <taxon>Desulfurococcales</taxon>
        <taxon>Pyrodictiaceae</taxon>
        <taxon>Pyrodictium</taxon>
    </lineage>
</organism>
<dbReference type="PANTHER" id="PTHR32179:SF3">
    <property type="entry name" value="NICOTINATE-NUCLEOTIDE PYROPHOSPHORYLASE [CARBOXYLATING]"/>
    <property type="match status" value="1"/>
</dbReference>
<keyword evidence="3 6" id="KW-0662">Pyridine nucleotide biosynthesis</keyword>
<sequence length="287" mass="31209">MALARMMAEEILQWLREDMPHWDLTTDALGLEDVCAEAVVVAKSRAVAACTAELARALRILGLDVEAPKKPGELVEPGDIVLRIRGPAGLLLALERTILNLLIYAFGVATQTRRMVDTARRVAPGVRVAATRKTPPGLRVCAKRAFAAGGGDTHRLGLSDAILVKDNHVALVGDYGEALRRVLEQRSFMHRVEVEASTPEEALTAARLGVDAVLLDNMSPDEVRETILLLEREGVRSRIVVEASGGITPENIAEYAATGVDVVSTSYPLLYPARVDLSMRMRRLDQC</sequence>
<dbReference type="NCBIfam" id="TIGR00078">
    <property type="entry name" value="nadC"/>
    <property type="match status" value="1"/>
</dbReference>
<dbReference type="CDD" id="cd01568">
    <property type="entry name" value="QPRTase_NadC"/>
    <property type="match status" value="1"/>
</dbReference>
<dbReference type="STRING" id="1273541.Pyrde_0814"/>
<dbReference type="GO" id="GO:0004514">
    <property type="term" value="F:nicotinate-nucleotide diphosphorylase (carboxylating) activity"/>
    <property type="evidence" value="ECO:0007669"/>
    <property type="project" value="UniProtKB-EC"/>
</dbReference>
<accession>A0A0P0N2M6</accession>
<evidence type="ECO:0000313" key="9">
    <source>
        <dbReference type="EMBL" id="ALL00864.1"/>
    </source>
</evidence>
<evidence type="ECO:0000256" key="5">
    <source>
        <dbReference type="ARBA" id="ARBA00022679"/>
    </source>
</evidence>
<dbReference type="PIRSF" id="PIRSF006250">
    <property type="entry name" value="NadC_ModD"/>
    <property type="match status" value="1"/>
</dbReference>
<dbReference type="SUPFAM" id="SSF51690">
    <property type="entry name" value="Nicotinate/Quinolinate PRTase C-terminal domain-like"/>
    <property type="match status" value="1"/>
</dbReference>
<evidence type="ECO:0000256" key="2">
    <source>
        <dbReference type="ARBA" id="ARBA00009400"/>
    </source>
</evidence>
<evidence type="ECO:0000256" key="4">
    <source>
        <dbReference type="ARBA" id="ARBA00022676"/>
    </source>
</evidence>
<dbReference type="InterPro" id="IPR027277">
    <property type="entry name" value="NadC/ModD"/>
</dbReference>
<dbReference type="InterPro" id="IPR004393">
    <property type="entry name" value="NadC"/>
</dbReference>
<comment type="subunit">
    <text evidence="6">Hexamer formed by 3 homodimers.</text>
</comment>
<feature type="domain" description="Quinolinate phosphoribosyl transferase N-terminal" evidence="8">
    <location>
        <begin position="23"/>
        <end position="104"/>
    </location>
</feature>
<evidence type="ECO:0000259" key="7">
    <source>
        <dbReference type="Pfam" id="PF01729"/>
    </source>
</evidence>
<dbReference type="PATRIC" id="fig|1273541.4.peg.880"/>
<dbReference type="Proteomes" id="UP000058613">
    <property type="component" value="Chromosome"/>
</dbReference>
<dbReference type="EC" id="2.4.2.19" evidence="6"/>
<comment type="catalytic activity">
    <reaction evidence="6">
        <text>nicotinate beta-D-ribonucleotide + CO2 + diphosphate = quinolinate + 5-phospho-alpha-D-ribose 1-diphosphate + 2 H(+)</text>
        <dbReference type="Rhea" id="RHEA:12733"/>
        <dbReference type="ChEBI" id="CHEBI:15378"/>
        <dbReference type="ChEBI" id="CHEBI:16526"/>
        <dbReference type="ChEBI" id="CHEBI:29959"/>
        <dbReference type="ChEBI" id="CHEBI:33019"/>
        <dbReference type="ChEBI" id="CHEBI:57502"/>
        <dbReference type="ChEBI" id="CHEBI:58017"/>
        <dbReference type="EC" id="2.4.2.19"/>
    </reaction>
</comment>
<dbReference type="GO" id="GO:0009435">
    <property type="term" value="P:NAD+ biosynthetic process"/>
    <property type="evidence" value="ECO:0007669"/>
    <property type="project" value="UniProtKB-UniPathway"/>
</dbReference>
<evidence type="ECO:0000256" key="1">
    <source>
        <dbReference type="ARBA" id="ARBA00004893"/>
    </source>
</evidence>
<dbReference type="InterPro" id="IPR002638">
    <property type="entry name" value="Quinolinate_PRibosylTrfase_C"/>
</dbReference>
<dbReference type="GeneID" id="26099154"/>
<dbReference type="Pfam" id="PF01729">
    <property type="entry name" value="QRPTase_C"/>
    <property type="match status" value="1"/>
</dbReference>
<evidence type="ECO:0000256" key="6">
    <source>
        <dbReference type="PIRNR" id="PIRNR006250"/>
    </source>
</evidence>
<dbReference type="AlphaFoldDB" id="A0A0P0N2M6"/>
<dbReference type="EMBL" id="CP013011">
    <property type="protein sequence ID" value="ALL00864.1"/>
    <property type="molecule type" value="Genomic_DNA"/>
</dbReference>